<keyword evidence="3" id="KW-1185">Reference proteome</keyword>
<sequence>MIFSEKKDDMLSLLKESSAHLKKTSSLTGLALIAAINIILGSLSIQLSPILKIGFSFIAVGISALFYGPVATGFVGVVTDVIKYMIRPNGPFFIGFTFNEFLGGFITGLILYKKPVSIKRIFITRLVIMIVINLVLTPIWLSIMYGKGIFVAYSVRIVKSLILLPIETIVLYSVLKTAEKTRRVPSFK</sequence>
<dbReference type="InterPro" id="IPR024529">
    <property type="entry name" value="ECF_trnsprt_substrate-spec"/>
</dbReference>
<name>A0A084J9W2_9CLOT</name>
<feature type="transmembrane region" description="Helical" evidence="1">
    <location>
        <begin position="90"/>
        <end position="111"/>
    </location>
</feature>
<dbReference type="InterPro" id="IPR030949">
    <property type="entry name" value="ECF_S_folate_fam"/>
</dbReference>
<protein>
    <recommendedName>
        <fullName evidence="4">Folate transporter</fullName>
    </recommendedName>
</protein>
<dbReference type="AlphaFoldDB" id="A0A084J9W2"/>
<proteinExistence type="predicted"/>
<dbReference type="NCBIfam" id="TIGR04518">
    <property type="entry name" value="ECF_S_folT_fam"/>
    <property type="match status" value="1"/>
</dbReference>
<comment type="caution">
    <text evidence="2">The sequence shown here is derived from an EMBL/GenBank/DDBJ whole genome shotgun (WGS) entry which is preliminary data.</text>
</comment>
<dbReference type="EMBL" id="JPMD01000030">
    <property type="protein sequence ID" value="KEZ85746.1"/>
    <property type="molecule type" value="Genomic_DNA"/>
</dbReference>
<dbReference type="STRING" id="318464.IO99_12600"/>
<accession>A0A084J9W2</accession>
<gene>
    <name evidence="2" type="ORF">IO99_12600</name>
</gene>
<feature type="transmembrane region" description="Helical" evidence="1">
    <location>
        <begin position="57"/>
        <end position="78"/>
    </location>
</feature>
<feature type="transmembrane region" description="Helical" evidence="1">
    <location>
        <begin position="27"/>
        <end position="45"/>
    </location>
</feature>
<dbReference type="GO" id="GO:0022857">
    <property type="term" value="F:transmembrane transporter activity"/>
    <property type="evidence" value="ECO:0007669"/>
    <property type="project" value="InterPro"/>
</dbReference>
<organism evidence="2 3">
    <name type="scientific">Clostridium sulfidigenes</name>
    <dbReference type="NCBI Taxonomy" id="318464"/>
    <lineage>
        <taxon>Bacteria</taxon>
        <taxon>Bacillati</taxon>
        <taxon>Bacillota</taxon>
        <taxon>Clostridia</taxon>
        <taxon>Eubacteriales</taxon>
        <taxon>Clostridiaceae</taxon>
        <taxon>Clostridium</taxon>
    </lineage>
</organism>
<evidence type="ECO:0008006" key="4">
    <source>
        <dbReference type="Google" id="ProtNLM"/>
    </source>
</evidence>
<dbReference type="Pfam" id="PF12822">
    <property type="entry name" value="ECF_trnsprt"/>
    <property type="match status" value="1"/>
</dbReference>
<keyword evidence="1" id="KW-1133">Transmembrane helix</keyword>
<dbReference type="Gene3D" id="1.10.1760.20">
    <property type="match status" value="1"/>
</dbReference>
<evidence type="ECO:0000313" key="3">
    <source>
        <dbReference type="Proteomes" id="UP000028542"/>
    </source>
</evidence>
<evidence type="ECO:0000313" key="2">
    <source>
        <dbReference type="EMBL" id="KEZ85746.1"/>
    </source>
</evidence>
<feature type="transmembrane region" description="Helical" evidence="1">
    <location>
        <begin position="157"/>
        <end position="175"/>
    </location>
</feature>
<keyword evidence="1" id="KW-0472">Membrane</keyword>
<keyword evidence="1" id="KW-0812">Transmembrane</keyword>
<feature type="transmembrane region" description="Helical" evidence="1">
    <location>
        <begin position="123"/>
        <end position="145"/>
    </location>
</feature>
<dbReference type="eggNOG" id="COG4720">
    <property type="taxonomic scope" value="Bacteria"/>
</dbReference>
<dbReference type="RefSeq" id="WP_035133778.1">
    <property type="nucleotide sequence ID" value="NZ_JPMD01000030.1"/>
</dbReference>
<reference evidence="2 3" key="1">
    <citation type="submission" date="2014-07" db="EMBL/GenBank/DDBJ databases">
        <title>Draft genome of Clostridium sulfidigenes 113A isolated from sediments associated with methane hydrate from Krishna Godavari basin.</title>
        <authorList>
            <person name="Honkalas V.S."/>
            <person name="Dabir A.P."/>
            <person name="Arora P."/>
            <person name="Dhakephalkar P.K."/>
        </authorList>
    </citation>
    <scope>NUCLEOTIDE SEQUENCE [LARGE SCALE GENOMIC DNA]</scope>
    <source>
        <strain evidence="2 3">113A</strain>
    </source>
</reference>
<dbReference type="Proteomes" id="UP000028542">
    <property type="component" value="Unassembled WGS sequence"/>
</dbReference>
<evidence type="ECO:0000256" key="1">
    <source>
        <dbReference type="SAM" id="Phobius"/>
    </source>
</evidence>